<feature type="transmembrane region" description="Helical" evidence="7">
    <location>
        <begin position="60"/>
        <end position="82"/>
    </location>
</feature>
<keyword evidence="10" id="KW-1185">Reference proteome</keyword>
<keyword evidence="2" id="KW-1003">Cell membrane</keyword>
<evidence type="ECO:0000313" key="9">
    <source>
        <dbReference type="EMBL" id="CAD7286899.1"/>
    </source>
</evidence>
<feature type="transmembrane region" description="Helical" evidence="7">
    <location>
        <begin position="29"/>
        <end position="48"/>
    </location>
</feature>
<dbReference type="Pfam" id="PF00884">
    <property type="entry name" value="Sulfatase"/>
    <property type="match status" value="1"/>
</dbReference>
<keyword evidence="6 7" id="KW-0472">Membrane</keyword>
<dbReference type="InterPro" id="IPR058130">
    <property type="entry name" value="PEA_transf_C"/>
</dbReference>
<evidence type="ECO:0000259" key="8">
    <source>
        <dbReference type="Pfam" id="PF00884"/>
    </source>
</evidence>
<dbReference type="RefSeq" id="WP_229931966.1">
    <property type="nucleotide sequence ID" value="NZ_CAJHOF010000001.1"/>
</dbReference>
<dbReference type="SUPFAM" id="SSF53649">
    <property type="entry name" value="Alkaline phosphatase-like"/>
    <property type="match status" value="1"/>
</dbReference>
<reference evidence="9 10" key="1">
    <citation type="submission" date="2020-11" db="EMBL/GenBank/DDBJ databases">
        <authorList>
            <person name="Peeters C."/>
        </authorList>
    </citation>
    <scope>NUCLEOTIDE SEQUENCE [LARGE SCALE GENOMIC DNA]</scope>
    <source>
        <strain evidence="9 10">LMG 7974</strain>
    </source>
</reference>
<dbReference type="GO" id="GO:0016740">
    <property type="term" value="F:transferase activity"/>
    <property type="evidence" value="ECO:0007669"/>
    <property type="project" value="UniProtKB-KW"/>
</dbReference>
<evidence type="ECO:0000256" key="3">
    <source>
        <dbReference type="ARBA" id="ARBA00022679"/>
    </source>
</evidence>
<dbReference type="InterPro" id="IPR040423">
    <property type="entry name" value="PEA_transferase"/>
</dbReference>
<evidence type="ECO:0000256" key="1">
    <source>
        <dbReference type="ARBA" id="ARBA00004651"/>
    </source>
</evidence>
<dbReference type="InterPro" id="IPR017850">
    <property type="entry name" value="Alkaline_phosphatase_core_sf"/>
</dbReference>
<comment type="subcellular location">
    <subcellularLocation>
        <location evidence="1">Cell membrane</location>
        <topology evidence="1">Multi-pass membrane protein</topology>
    </subcellularLocation>
</comment>
<evidence type="ECO:0000256" key="7">
    <source>
        <dbReference type="SAM" id="Phobius"/>
    </source>
</evidence>
<dbReference type="PANTHER" id="PTHR30443">
    <property type="entry name" value="INNER MEMBRANE PROTEIN"/>
    <property type="match status" value="1"/>
</dbReference>
<dbReference type="PANTHER" id="PTHR30443:SF2">
    <property type="entry name" value="PHOSPHOETHANOLAMINE TRANSFERASE EPTC"/>
    <property type="match status" value="1"/>
</dbReference>
<gene>
    <name evidence="9" type="primary">eptC_1</name>
    <name evidence="9" type="ORF">LMG7974_00140</name>
</gene>
<dbReference type="EC" id="2.7.-.-" evidence="9"/>
<dbReference type="EMBL" id="CAJHOF010000001">
    <property type="protein sequence ID" value="CAD7286899.1"/>
    <property type="molecule type" value="Genomic_DNA"/>
</dbReference>
<dbReference type="InterPro" id="IPR000917">
    <property type="entry name" value="Sulfatase_N"/>
</dbReference>
<protein>
    <submittedName>
        <fullName evidence="9">Phosphoethanolamine transferase EptC</fullName>
        <ecNumber evidence="9">2.7.-.-</ecNumber>
    </submittedName>
</protein>
<name>A0ABN7K318_9BACT</name>
<keyword evidence="3 9" id="KW-0808">Transferase</keyword>
<keyword evidence="5 7" id="KW-1133">Transmembrane helix</keyword>
<evidence type="ECO:0000256" key="5">
    <source>
        <dbReference type="ARBA" id="ARBA00022989"/>
    </source>
</evidence>
<feature type="transmembrane region" description="Helical" evidence="7">
    <location>
        <begin position="170"/>
        <end position="190"/>
    </location>
</feature>
<organism evidence="9 10">
    <name type="scientific">Campylobacter majalis</name>
    <dbReference type="NCBI Taxonomy" id="2790656"/>
    <lineage>
        <taxon>Bacteria</taxon>
        <taxon>Pseudomonadati</taxon>
        <taxon>Campylobacterota</taxon>
        <taxon>Epsilonproteobacteria</taxon>
        <taxon>Campylobacterales</taxon>
        <taxon>Campylobacteraceae</taxon>
        <taxon>Campylobacter</taxon>
    </lineage>
</organism>
<dbReference type="CDD" id="cd16017">
    <property type="entry name" value="LptA"/>
    <property type="match status" value="1"/>
</dbReference>
<dbReference type="Proteomes" id="UP000789803">
    <property type="component" value="Unassembled WGS sequence"/>
</dbReference>
<evidence type="ECO:0000313" key="10">
    <source>
        <dbReference type="Proteomes" id="UP000789803"/>
    </source>
</evidence>
<evidence type="ECO:0000256" key="4">
    <source>
        <dbReference type="ARBA" id="ARBA00022692"/>
    </source>
</evidence>
<accession>A0ABN7K318</accession>
<sequence length="586" mass="68558">MVNKFLSRILPVLQIYTKFFEFLTKKPNFNSFLSILILNFLIISIVNFNDLGLVLRLIDANITSLIIVFCVLNLVFMTLFLISEKLAEFMLKILLCINIFTFIFELFTLMKFHSPFSIFILDAIMHTNKSETIEFIQTFFDLKFLFLSIAIILFIIFLQKLKSPNFSKKSMMIFLFIFIISTIIFTNKSIKNGEFNTKQLEKLSFFRFSFSINEYFTDKNPLNGVKMAELNYQKHFELNKNIIAKNRERERESNNRVKNVVLIIGESLSRHYMSLYDYKIPTTPLLKNLENSHNLIKFNDVISPYTATNPVLEYALNFNNYESKNSKHYSDSLNIIDLFKLAGYNTSWISNQEIFSSYQSAATAVVKGADSMKFTGGLQTHARSNASIYDEELLPFLLEFKNESGFYIVHLLGNHIKYKLRYPSEFNKFKKDEIDEPIDEKQKEILSQYLNSIVYNDFIINEIYKIFKDNDSLILYFSDHGESLFEFKGLLGHGFVSRFTCEIPLMFIASDEFKAKHSELWQKIQEAKDKPFMTDDLPHTLADIIGVKPLEYDESRSLISPNFNTLRKRIMQGVDYETIKNQKAYE</sequence>
<feature type="transmembrane region" description="Helical" evidence="7">
    <location>
        <begin position="135"/>
        <end position="158"/>
    </location>
</feature>
<keyword evidence="4 7" id="KW-0812">Transmembrane</keyword>
<comment type="caution">
    <text evidence="9">The sequence shown here is derived from an EMBL/GenBank/DDBJ whole genome shotgun (WGS) entry which is preliminary data.</text>
</comment>
<dbReference type="Gene3D" id="3.40.720.10">
    <property type="entry name" value="Alkaline Phosphatase, subunit A"/>
    <property type="match status" value="1"/>
</dbReference>
<evidence type="ECO:0000256" key="6">
    <source>
        <dbReference type="ARBA" id="ARBA00023136"/>
    </source>
</evidence>
<feature type="domain" description="Sulfatase N-terminal" evidence="8">
    <location>
        <begin position="258"/>
        <end position="547"/>
    </location>
</feature>
<feature type="transmembrane region" description="Helical" evidence="7">
    <location>
        <begin position="89"/>
        <end position="110"/>
    </location>
</feature>
<proteinExistence type="predicted"/>
<evidence type="ECO:0000256" key="2">
    <source>
        <dbReference type="ARBA" id="ARBA00022475"/>
    </source>
</evidence>